<evidence type="ECO:0000313" key="5">
    <source>
        <dbReference type="EMBL" id="VVP13461.1"/>
    </source>
</evidence>
<dbReference type="InterPro" id="IPR036388">
    <property type="entry name" value="WH-like_DNA-bd_sf"/>
</dbReference>
<evidence type="ECO:0000256" key="1">
    <source>
        <dbReference type="ARBA" id="ARBA00023015"/>
    </source>
</evidence>
<organism evidence="5 6">
    <name type="scientific">Pseudomonas fluorescens</name>
    <dbReference type="NCBI Taxonomy" id="294"/>
    <lineage>
        <taxon>Bacteria</taxon>
        <taxon>Pseudomonadati</taxon>
        <taxon>Pseudomonadota</taxon>
        <taxon>Gammaproteobacteria</taxon>
        <taxon>Pseudomonadales</taxon>
        <taxon>Pseudomonadaceae</taxon>
        <taxon>Pseudomonas</taxon>
    </lineage>
</organism>
<dbReference type="InterPro" id="IPR011711">
    <property type="entry name" value="GntR_C"/>
</dbReference>
<keyword evidence="3" id="KW-0804">Transcription</keyword>
<dbReference type="InterPro" id="IPR036390">
    <property type="entry name" value="WH_DNA-bd_sf"/>
</dbReference>
<dbReference type="PROSITE" id="PS50949">
    <property type="entry name" value="HTH_GNTR"/>
    <property type="match status" value="1"/>
</dbReference>
<proteinExistence type="predicted"/>
<name>A0A8H2RR22_PSEFL</name>
<dbReference type="Gene3D" id="1.10.10.10">
    <property type="entry name" value="Winged helix-like DNA-binding domain superfamily/Winged helix DNA-binding domain"/>
    <property type="match status" value="1"/>
</dbReference>
<sequence>MSKNIGSLAQLAEHKIINMIVSGKLELGSRITEANLAELLSISTAPVHQALQALSRLGIVIIKPRKGTYVFNFTIDDIRKMALARYTIESEAVREAYSNNSSRFCLEMSRLISRMEHHLLEGSCEKYLKLDAEFHELFFAYADNEFLKMASNAITIKVTVLWHLTALEYYTLEDMRISFEDHRKILDFLMMDDVDSACGILAVHLKRLEEIFSRNCLKPCQLTSGATGVGVVN</sequence>
<dbReference type="PANTHER" id="PTHR43537">
    <property type="entry name" value="TRANSCRIPTIONAL REGULATOR, GNTR FAMILY"/>
    <property type="match status" value="1"/>
</dbReference>
<dbReference type="Pfam" id="PF07729">
    <property type="entry name" value="FCD"/>
    <property type="match status" value="1"/>
</dbReference>
<reference evidence="5 6" key="1">
    <citation type="submission" date="2019-09" db="EMBL/GenBank/DDBJ databases">
        <authorList>
            <person name="Chandra G."/>
            <person name="Truman W A."/>
        </authorList>
    </citation>
    <scope>NUCLEOTIDE SEQUENCE [LARGE SCALE GENOMIC DNA]</scope>
    <source>
        <strain evidence="5">PS900</strain>
    </source>
</reference>
<comment type="caution">
    <text evidence="5">The sequence shown here is derived from an EMBL/GenBank/DDBJ whole genome shotgun (WGS) entry which is preliminary data.</text>
</comment>
<accession>A0A8H2RR22</accession>
<dbReference type="AlphaFoldDB" id="A0A8H2RR22"/>
<evidence type="ECO:0000313" key="6">
    <source>
        <dbReference type="Proteomes" id="UP000325723"/>
    </source>
</evidence>
<evidence type="ECO:0000256" key="3">
    <source>
        <dbReference type="ARBA" id="ARBA00023163"/>
    </source>
</evidence>
<dbReference type="CDD" id="cd07377">
    <property type="entry name" value="WHTH_GntR"/>
    <property type="match status" value="1"/>
</dbReference>
<dbReference type="InterPro" id="IPR000524">
    <property type="entry name" value="Tscrpt_reg_HTH_GntR"/>
</dbReference>
<dbReference type="Gene3D" id="1.20.120.530">
    <property type="entry name" value="GntR ligand-binding domain-like"/>
    <property type="match status" value="1"/>
</dbReference>
<dbReference type="GO" id="GO:0003700">
    <property type="term" value="F:DNA-binding transcription factor activity"/>
    <property type="evidence" value="ECO:0007669"/>
    <property type="project" value="InterPro"/>
</dbReference>
<dbReference type="PANTHER" id="PTHR43537:SF51">
    <property type="entry name" value="HTH-TYPE TRANSCRIPTIONAL REGULATOR LGOR-RELATED"/>
    <property type="match status" value="1"/>
</dbReference>
<dbReference type="EMBL" id="CABVIE010000010">
    <property type="protein sequence ID" value="VVP13461.1"/>
    <property type="molecule type" value="Genomic_DNA"/>
</dbReference>
<dbReference type="Pfam" id="PF00392">
    <property type="entry name" value="GntR"/>
    <property type="match status" value="1"/>
</dbReference>
<dbReference type="SUPFAM" id="SSF46785">
    <property type="entry name" value="Winged helix' DNA-binding domain"/>
    <property type="match status" value="1"/>
</dbReference>
<dbReference type="SUPFAM" id="SSF48008">
    <property type="entry name" value="GntR ligand-binding domain-like"/>
    <property type="match status" value="1"/>
</dbReference>
<evidence type="ECO:0000259" key="4">
    <source>
        <dbReference type="PROSITE" id="PS50949"/>
    </source>
</evidence>
<keyword evidence="1" id="KW-0805">Transcription regulation</keyword>
<dbReference type="GO" id="GO:0003677">
    <property type="term" value="F:DNA binding"/>
    <property type="evidence" value="ECO:0007669"/>
    <property type="project" value="UniProtKB-KW"/>
</dbReference>
<dbReference type="SMART" id="SM00895">
    <property type="entry name" value="FCD"/>
    <property type="match status" value="1"/>
</dbReference>
<gene>
    <name evidence="5" type="ORF">PS900_03466</name>
</gene>
<protein>
    <recommendedName>
        <fullName evidence="4">HTH gntR-type domain-containing protein</fullName>
    </recommendedName>
</protein>
<feature type="domain" description="HTH gntR-type" evidence="4">
    <location>
        <begin position="6"/>
        <end position="73"/>
    </location>
</feature>
<dbReference type="SMART" id="SM00345">
    <property type="entry name" value="HTH_GNTR"/>
    <property type="match status" value="1"/>
</dbReference>
<evidence type="ECO:0000256" key="2">
    <source>
        <dbReference type="ARBA" id="ARBA00023125"/>
    </source>
</evidence>
<dbReference type="Proteomes" id="UP000325723">
    <property type="component" value="Unassembled WGS sequence"/>
</dbReference>
<dbReference type="RefSeq" id="WP_150758329.1">
    <property type="nucleotide sequence ID" value="NZ_CABVIE010000010.1"/>
</dbReference>
<keyword evidence="2" id="KW-0238">DNA-binding</keyword>
<dbReference type="InterPro" id="IPR008920">
    <property type="entry name" value="TF_FadR/GntR_C"/>
</dbReference>